<dbReference type="InterPro" id="IPR020449">
    <property type="entry name" value="Tscrpt_reg_AraC-type_HTH"/>
</dbReference>
<feature type="domain" description="HTH araC/xylS-type" evidence="5">
    <location>
        <begin position="164"/>
        <end position="261"/>
    </location>
</feature>
<evidence type="ECO:0000256" key="4">
    <source>
        <dbReference type="SAM" id="MobiDB-lite"/>
    </source>
</evidence>
<dbReference type="InterPro" id="IPR014710">
    <property type="entry name" value="RmlC-like_jellyroll"/>
</dbReference>
<comment type="caution">
    <text evidence="6">The sequence shown here is derived from an EMBL/GenBank/DDBJ whole genome shotgun (WGS) entry which is preliminary data.</text>
</comment>
<feature type="region of interest" description="Disordered" evidence="4">
    <location>
        <begin position="1"/>
        <end position="30"/>
    </location>
</feature>
<dbReference type="InterPro" id="IPR018060">
    <property type="entry name" value="HTH_AraC"/>
</dbReference>
<evidence type="ECO:0000313" key="6">
    <source>
        <dbReference type="EMBL" id="MFC5907126.1"/>
    </source>
</evidence>
<dbReference type="PANTHER" id="PTHR11019:SF199">
    <property type="entry name" value="HTH-TYPE TRANSCRIPTIONAL REGULATOR NIMR"/>
    <property type="match status" value="1"/>
</dbReference>
<reference evidence="7" key="1">
    <citation type="journal article" date="2019" name="Int. J. Syst. Evol. Microbiol.">
        <title>The Global Catalogue of Microorganisms (GCM) 10K type strain sequencing project: providing services to taxonomists for standard genome sequencing and annotation.</title>
        <authorList>
            <consortium name="The Broad Institute Genomics Platform"/>
            <consortium name="The Broad Institute Genome Sequencing Center for Infectious Disease"/>
            <person name="Wu L."/>
            <person name="Ma J."/>
        </authorList>
    </citation>
    <scope>NUCLEOTIDE SEQUENCE [LARGE SCALE GENOMIC DNA]</scope>
    <source>
        <strain evidence="7">JCM 4816</strain>
    </source>
</reference>
<evidence type="ECO:0000313" key="7">
    <source>
        <dbReference type="Proteomes" id="UP001596174"/>
    </source>
</evidence>
<dbReference type="Pfam" id="PF12833">
    <property type="entry name" value="HTH_18"/>
    <property type="match status" value="1"/>
</dbReference>
<gene>
    <name evidence="6" type="ORF">ACFP3V_07830</name>
</gene>
<keyword evidence="1" id="KW-0805">Transcription regulation</keyword>
<dbReference type="Gene3D" id="1.10.10.60">
    <property type="entry name" value="Homeodomain-like"/>
    <property type="match status" value="1"/>
</dbReference>
<keyword evidence="7" id="KW-1185">Reference proteome</keyword>
<dbReference type="CDD" id="cd06124">
    <property type="entry name" value="cupin_NimR-like_N"/>
    <property type="match status" value="1"/>
</dbReference>
<keyword evidence="3" id="KW-0804">Transcription</keyword>
<dbReference type="RefSeq" id="WP_380581217.1">
    <property type="nucleotide sequence ID" value="NZ_JBHSQJ010000023.1"/>
</dbReference>
<keyword evidence="2" id="KW-0238">DNA-binding</keyword>
<evidence type="ECO:0000256" key="3">
    <source>
        <dbReference type="ARBA" id="ARBA00023163"/>
    </source>
</evidence>
<dbReference type="PRINTS" id="PR00032">
    <property type="entry name" value="HTHARAC"/>
</dbReference>
<proteinExistence type="predicted"/>
<evidence type="ECO:0000259" key="5">
    <source>
        <dbReference type="PROSITE" id="PS01124"/>
    </source>
</evidence>
<name>A0ABW1FXI9_9ACTN</name>
<dbReference type="SUPFAM" id="SSF46689">
    <property type="entry name" value="Homeodomain-like"/>
    <property type="match status" value="1"/>
</dbReference>
<dbReference type="PANTHER" id="PTHR11019">
    <property type="entry name" value="HTH-TYPE TRANSCRIPTIONAL REGULATOR NIMR"/>
    <property type="match status" value="1"/>
</dbReference>
<evidence type="ECO:0000256" key="1">
    <source>
        <dbReference type="ARBA" id="ARBA00023015"/>
    </source>
</evidence>
<dbReference type="SUPFAM" id="SSF51182">
    <property type="entry name" value="RmlC-like cupins"/>
    <property type="match status" value="1"/>
</dbReference>
<dbReference type="InterPro" id="IPR003313">
    <property type="entry name" value="AraC-bd"/>
</dbReference>
<dbReference type="PROSITE" id="PS01124">
    <property type="entry name" value="HTH_ARAC_FAMILY_2"/>
    <property type="match status" value="1"/>
</dbReference>
<dbReference type="SMART" id="SM00342">
    <property type="entry name" value="HTH_ARAC"/>
    <property type="match status" value="1"/>
</dbReference>
<dbReference type="InterPro" id="IPR011051">
    <property type="entry name" value="RmlC_Cupin_sf"/>
</dbReference>
<dbReference type="EMBL" id="JBHSQJ010000023">
    <property type="protein sequence ID" value="MFC5907126.1"/>
    <property type="molecule type" value="Genomic_DNA"/>
</dbReference>
<dbReference type="Pfam" id="PF02311">
    <property type="entry name" value="AraC_binding"/>
    <property type="match status" value="1"/>
</dbReference>
<sequence length="265" mass="28825">MSTTRHDHAGHHQPRGAPCLPLPGPTRQRLEPDQRIDWHQHEVHQLIHPAQGVLQVETAVGSWVVPPQRAVWVPAFTPHAHPARTAARMRSLAFPPETDPLGTEQPVVCAVSPLLRELVAALAEEGDGYPSEERAALQLAAAYQLARAERLPVLLPTPVDDRLRAVAALLHADPGDPRSLRELGAAVGAGERTLSRLFQAETGMSFPRWRARLRLHHALSMLDAGRSVTATAAACGYATPSAFTEAFRRTFGTTPSQYLPPTQAN</sequence>
<protein>
    <submittedName>
        <fullName evidence="6">AraC family transcriptional regulator</fullName>
    </submittedName>
</protein>
<dbReference type="InterPro" id="IPR018062">
    <property type="entry name" value="HTH_AraC-typ_CS"/>
</dbReference>
<dbReference type="InterPro" id="IPR009057">
    <property type="entry name" value="Homeodomain-like_sf"/>
</dbReference>
<dbReference type="PROSITE" id="PS00041">
    <property type="entry name" value="HTH_ARAC_FAMILY_1"/>
    <property type="match status" value="1"/>
</dbReference>
<dbReference type="Proteomes" id="UP001596174">
    <property type="component" value="Unassembled WGS sequence"/>
</dbReference>
<organism evidence="6 7">
    <name type="scientific">Streptacidiphilus monticola</name>
    <dbReference type="NCBI Taxonomy" id="2161674"/>
    <lineage>
        <taxon>Bacteria</taxon>
        <taxon>Bacillati</taxon>
        <taxon>Actinomycetota</taxon>
        <taxon>Actinomycetes</taxon>
        <taxon>Kitasatosporales</taxon>
        <taxon>Streptomycetaceae</taxon>
        <taxon>Streptacidiphilus</taxon>
    </lineage>
</organism>
<evidence type="ECO:0000256" key="2">
    <source>
        <dbReference type="ARBA" id="ARBA00023125"/>
    </source>
</evidence>
<accession>A0ABW1FXI9</accession>
<dbReference type="Gene3D" id="2.60.120.10">
    <property type="entry name" value="Jelly Rolls"/>
    <property type="match status" value="1"/>
</dbReference>